<name>A0AAW1K4S2_SAPOF</name>
<evidence type="ECO:0000313" key="3">
    <source>
        <dbReference type="EMBL" id="KAK9713168.1"/>
    </source>
</evidence>
<organism evidence="2 4">
    <name type="scientific">Saponaria officinalis</name>
    <name type="common">Common soapwort</name>
    <name type="synonym">Lychnis saponaria</name>
    <dbReference type="NCBI Taxonomy" id="3572"/>
    <lineage>
        <taxon>Eukaryota</taxon>
        <taxon>Viridiplantae</taxon>
        <taxon>Streptophyta</taxon>
        <taxon>Embryophyta</taxon>
        <taxon>Tracheophyta</taxon>
        <taxon>Spermatophyta</taxon>
        <taxon>Magnoliopsida</taxon>
        <taxon>eudicotyledons</taxon>
        <taxon>Gunneridae</taxon>
        <taxon>Pentapetalae</taxon>
        <taxon>Caryophyllales</taxon>
        <taxon>Caryophyllaceae</taxon>
        <taxon>Caryophylleae</taxon>
        <taxon>Saponaria</taxon>
    </lineage>
</organism>
<dbReference type="EMBL" id="JBDFQZ010000006">
    <property type="protein sequence ID" value="KAK9713166.1"/>
    <property type="molecule type" value="Genomic_DNA"/>
</dbReference>
<sequence>MNPDNHHSHHPNHPPHTSGSRAEAERLLGVVKKLLHSREFALLARESDPFLNGSDQFLAISDVLLASDKRVNTNRYNDWYSILQTDRRT</sequence>
<gene>
    <name evidence="2" type="ORF">RND81_06G008100</name>
    <name evidence="3" type="ORF">RND81_06G008300</name>
</gene>
<dbReference type="AlphaFoldDB" id="A0AAW1K4S2"/>
<dbReference type="EMBL" id="JBDFQZ010000006">
    <property type="protein sequence ID" value="KAK9713168.1"/>
    <property type="molecule type" value="Genomic_DNA"/>
</dbReference>
<evidence type="ECO:0000256" key="1">
    <source>
        <dbReference type="SAM" id="MobiDB-lite"/>
    </source>
</evidence>
<comment type="caution">
    <text evidence="2">The sequence shown here is derived from an EMBL/GenBank/DDBJ whole genome shotgun (WGS) entry which is preliminary data.</text>
</comment>
<protein>
    <submittedName>
        <fullName evidence="2">Uncharacterized protein</fullName>
    </submittedName>
</protein>
<dbReference type="Proteomes" id="UP001443914">
    <property type="component" value="Unassembled WGS sequence"/>
</dbReference>
<accession>A0AAW1K4S2</accession>
<dbReference type="InterPro" id="IPR053052">
    <property type="entry name" value="Imprinting_Balance_Reg"/>
</dbReference>
<reference evidence="2 4" key="1">
    <citation type="submission" date="2024-03" db="EMBL/GenBank/DDBJ databases">
        <title>WGS assembly of Saponaria officinalis var. Norfolk2.</title>
        <authorList>
            <person name="Jenkins J."/>
            <person name="Shu S."/>
            <person name="Grimwood J."/>
            <person name="Barry K."/>
            <person name="Goodstein D."/>
            <person name="Schmutz J."/>
            <person name="Leebens-Mack J."/>
            <person name="Osbourn A."/>
        </authorList>
    </citation>
    <scope>NUCLEOTIDE SEQUENCE [LARGE SCALE GENOMIC DNA]</scope>
    <source>
        <strain evidence="4">cv. Norfolk2</strain>
        <strain evidence="2">JIC</strain>
        <tissue evidence="2">Leaf</tissue>
    </source>
</reference>
<dbReference type="PANTHER" id="PTHR45496:SF1">
    <property type="entry name" value="CHAPERONE DNAJ-DOMAIN SUPERFAMILY PROTEIN"/>
    <property type="match status" value="1"/>
</dbReference>
<proteinExistence type="predicted"/>
<feature type="region of interest" description="Disordered" evidence="1">
    <location>
        <begin position="1"/>
        <end position="23"/>
    </location>
</feature>
<evidence type="ECO:0000313" key="4">
    <source>
        <dbReference type="Proteomes" id="UP001443914"/>
    </source>
</evidence>
<dbReference type="PANTHER" id="PTHR45496">
    <property type="entry name" value="CHAPERONE DNAJ-DOMAIN SUPERFAMILY PROTEIN"/>
    <property type="match status" value="1"/>
</dbReference>
<evidence type="ECO:0000313" key="2">
    <source>
        <dbReference type="EMBL" id="KAK9713166.1"/>
    </source>
</evidence>
<keyword evidence="4" id="KW-1185">Reference proteome</keyword>